<dbReference type="InterPro" id="IPR001247">
    <property type="entry name" value="ExoRNase_PH_dom1"/>
</dbReference>
<evidence type="ECO:0000256" key="2">
    <source>
        <dbReference type="ARBA" id="ARBA00022679"/>
    </source>
</evidence>
<dbReference type="Pfam" id="PF03725">
    <property type="entry name" value="RNase_PH_C"/>
    <property type="match status" value="1"/>
</dbReference>
<dbReference type="InterPro" id="IPR036456">
    <property type="entry name" value="PNPase_PH_RNA-bd_sf"/>
</dbReference>
<dbReference type="EMBL" id="BART01022332">
    <property type="protein sequence ID" value="GAG95049.1"/>
    <property type="molecule type" value="Genomic_DNA"/>
</dbReference>
<dbReference type="EC" id="2.7.7.8" evidence="1"/>
<dbReference type="InterPro" id="IPR036345">
    <property type="entry name" value="ExoRNase_PH_dom2_sf"/>
</dbReference>
<evidence type="ECO:0000256" key="4">
    <source>
        <dbReference type="ARBA" id="ARBA00022884"/>
    </source>
</evidence>
<feature type="non-terminal residue" evidence="8">
    <location>
        <position position="288"/>
    </location>
</feature>
<feature type="non-terminal residue" evidence="8">
    <location>
        <position position="1"/>
    </location>
</feature>
<dbReference type="Gene3D" id="3.30.230.70">
    <property type="entry name" value="GHMP Kinase, N-terminal domain"/>
    <property type="match status" value="2"/>
</dbReference>
<feature type="domain" description="Exoribonuclease phosphorolytic" evidence="5">
    <location>
        <begin position="1"/>
        <end position="84"/>
    </location>
</feature>
<dbReference type="InterPro" id="IPR027408">
    <property type="entry name" value="PNPase/RNase_PH_dom_sf"/>
</dbReference>
<dbReference type="SUPFAM" id="SSF55666">
    <property type="entry name" value="Ribonuclease PH domain 2-like"/>
    <property type="match status" value="1"/>
</dbReference>
<dbReference type="GO" id="GO:0003723">
    <property type="term" value="F:RNA binding"/>
    <property type="evidence" value="ECO:0007669"/>
    <property type="project" value="UniProtKB-KW"/>
</dbReference>
<evidence type="ECO:0000256" key="3">
    <source>
        <dbReference type="ARBA" id="ARBA00022695"/>
    </source>
</evidence>
<gene>
    <name evidence="8" type="ORF">S01H4_40903</name>
</gene>
<reference evidence="8" key="1">
    <citation type="journal article" date="2014" name="Front. Microbiol.">
        <title>High frequency of phylogenetically diverse reductive dehalogenase-homologous genes in deep subseafloor sedimentary metagenomes.</title>
        <authorList>
            <person name="Kawai M."/>
            <person name="Futagami T."/>
            <person name="Toyoda A."/>
            <person name="Takaki Y."/>
            <person name="Nishi S."/>
            <person name="Hori S."/>
            <person name="Arai W."/>
            <person name="Tsubouchi T."/>
            <person name="Morono Y."/>
            <person name="Uchiyama I."/>
            <person name="Ito T."/>
            <person name="Fujiyama A."/>
            <person name="Inagaki F."/>
            <person name="Takami H."/>
        </authorList>
    </citation>
    <scope>NUCLEOTIDE SEQUENCE</scope>
    <source>
        <strain evidence="8">Expedition CK06-06</strain>
    </source>
</reference>
<dbReference type="Pfam" id="PF01138">
    <property type="entry name" value="RNase_PH"/>
    <property type="match status" value="1"/>
</dbReference>
<proteinExistence type="predicted"/>
<evidence type="ECO:0000259" key="5">
    <source>
        <dbReference type="Pfam" id="PF01138"/>
    </source>
</evidence>
<dbReference type="GO" id="GO:0006396">
    <property type="term" value="P:RNA processing"/>
    <property type="evidence" value="ECO:0007669"/>
    <property type="project" value="InterPro"/>
</dbReference>
<protein>
    <recommendedName>
        <fullName evidence="1">polyribonucleotide nucleotidyltransferase</fullName>
        <ecNumber evidence="1">2.7.7.8</ecNumber>
    </recommendedName>
</protein>
<dbReference type="InterPro" id="IPR020568">
    <property type="entry name" value="Ribosomal_Su5_D2-typ_SF"/>
</dbReference>
<keyword evidence="2" id="KW-0808">Transferase</keyword>
<dbReference type="InterPro" id="IPR015847">
    <property type="entry name" value="ExoRNase_PH_dom2"/>
</dbReference>
<dbReference type="GO" id="GO:0006402">
    <property type="term" value="P:mRNA catabolic process"/>
    <property type="evidence" value="ECO:0007669"/>
    <property type="project" value="InterPro"/>
</dbReference>
<feature type="domain" description="Exoribonuclease phosphorolytic" evidence="6">
    <location>
        <begin position="87"/>
        <end position="151"/>
    </location>
</feature>
<evidence type="ECO:0000259" key="6">
    <source>
        <dbReference type="Pfam" id="PF03725"/>
    </source>
</evidence>
<comment type="caution">
    <text evidence="8">The sequence shown here is derived from an EMBL/GenBank/DDBJ whole genome shotgun (WGS) entry which is preliminary data.</text>
</comment>
<dbReference type="SUPFAM" id="SSF46915">
    <property type="entry name" value="Polynucleotide phosphorylase/guanosine pentaphosphate synthase (PNPase/GPSI), domain 3"/>
    <property type="match status" value="1"/>
</dbReference>
<dbReference type="InterPro" id="IPR012162">
    <property type="entry name" value="PNPase"/>
</dbReference>
<dbReference type="FunFam" id="3.30.230.70:FF:000001">
    <property type="entry name" value="Polyribonucleotide nucleotidyltransferase"/>
    <property type="match status" value="1"/>
</dbReference>
<dbReference type="GO" id="GO:0000175">
    <property type="term" value="F:3'-5'-RNA exonuclease activity"/>
    <property type="evidence" value="ECO:0007669"/>
    <property type="project" value="TreeGrafter"/>
</dbReference>
<name>X1BGK7_9ZZZZ</name>
<evidence type="ECO:0000313" key="8">
    <source>
        <dbReference type="EMBL" id="GAG95049.1"/>
    </source>
</evidence>
<dbReference type="PANTHER" id="PTHR11252:SF0">
    <property type="entry name" value="POLYRIBONUCLEOTIDE NUCLEOTIDYLTRANSFERASE 1, MITOCHONDRIAL"/>
    <property type="match status" value="1"/>
</dbReference>
<dbReference type="Pfam" id="PF03726">
    <property type="entry name" value="PNPase"/>
    <property type="match status" value="1"/>
</dbReference>
<evidence type="ECO:0000256" key="1">
    <source>
        <dbReference type="ARBA" id="ARBA00012416"/>
    </source>
</evidence>
<sequence>VDYEERLYAVGKIPGGFIRREGRPSQEATLACRLTDRPLRPLLPKEWRNDIQLVITVLSADQENDPDILAVIGSSAVLSLSDVPFAGPVSAVRVGYINGELVLNPTLAQLEDSLLDLIVASTKEALVMVEAGAREASEDIITQAIQLGHEANQDIIKLQEQLQQAYGKPKIEAPASEVNAELLSAISPIVNGKLTQALSQPEKSQRDQALSELKKELLERLGELPEEDILSAFDVKVRAEVRNNILNKAQRVSGRGLTEVRPLGCEVGLLPRTHGSALFTRGETQVLT</sequence>
<dbReference type="AlphaFoldDB" id="X1BGK7"/>
<accession>X1BGK7</accession>
<feature type="domain" description="Polyribonucleotide nucleotidyltransferase RNA-binding" evidence="7">
    <location>
        <begin position="182"/>
        <end position="255"/>
    </location>
</feature>
<keyword evidence="3" id="KW-0548">Nucleotidyltransferase</keyword>
<dbReference type="SUPFAM" id="SSF54211">
    <property type="entry name" value="Ribosomal protein S5 domain 2-like"/>
    <property type="match status" value="2"/>
</dbReference>
<dbReference type="PANTHER" id="PTHR11252">
    <property type="entry name" value="POLYRIBONUCLEOTIDE NUCLEOTIDYLTRANSFERASE"/>
    <property type="match status" value="1"/>
</dbReference>
<dbReference type="GO" id="GO:0005829">
    <property type="term" value="C:cytosol"/>
    <property type="evidence" value="ECO:0007669"/>
    <property type="project" value="TreeGrafter"/>
</dbReference>
<evidence type="ECO:0000259" key="7">
    <source>
        <dbReference type="Pfam" id="PF03726"/>
    </source>
</evidence>
<dbReference type="GO" id="GO:0004654">
    <property type="term" value="F:polyribonucleotide nucleotidyltransferase activity"/>
    <property type="evidence" value="ECO:0007669"/>
    <property type="project" value="UniProtKB-EC"/>
</dbReference>
<dbReference type="InterPro" id="IPR015848">
    <property type="entry name" value="PNPase_PH_RNA-bd_bac/org-type"/>
</dbReference>
<organism evidence="8">
    <name type="scientific">marine sediment metagenome</name>
    <dbReference type="NCBI Taxonomy" id="412755"/>
    <lineage>
        <taxon>unclassified sequences</taxon>
        <taxon>metagenomes</taxon>
        <taxon>ecological metagenomes</taxon>
    </lineage>
</organism>
<keyword evidence="4" id="KW-0694">RNA-binding</keyword>